<dbReference type="Proteomes" id="UP000730482">
    <property type="component" value="Unassembled WGS sequence"/>
</dbReference>
<evidence type="ECO:0000259" key="2">
    <source>
        <dbReference type="Pfam" id="PF01345"/>
    </source>
</evidence>
<feature type="signal peptide" evidence="1">
    <location>
        <begin position="1"/>
        <end position="25"/>
    </location>
</feature>
<dbReference type="Pfam" id="PF01345">
    <property type="entry name" value="DUF11"/>
    <property type="match status" value="1"/>
</dbReference>
<comment type="caution">
    <text evidence="3">The sequence shown here is derived from an EMBL/GenBank/DDBJ whole genome shotgun (WGS) entry which is preliminary data.</text>
</comment>
<evidence type="ECO:0000256" key="1">
    <source>
        <dbReference type="SAM" id="SignalP"/>
    </source>
</evidence>
<dbReference type="InterPro" id="IPR001434">
    <property type="entry name" value="OmcB-like_DUF11"/>
</dbReference>
<name>A0ABS5L5S1_9ACTN</name>
<keyword evidence="4" id="KW-1185">Reference proteome</keyword>
<protein>
    <submittedName>
        <fullName evidence="3">DUF11 domain-containing protein</fullName>
    </submittedName>
</protein>
<organism evidence="3 4">
    <name type="scientific">Catenulispora pinistramenti</name>
    <dbReference type="NCBI Taxonomy" id="2705254"/>
    <lineage>
        <taxon>Bacteria</taxon>
        <taxon>Bacillati</taxon>
        <taxon>Actinomycetota</taxon>
        <taxon>Actinomycetes</taxon>
        <taxon>Catenulisporales</taxon>
        <taxon>Catenulisporaceae</taxon>
        <taxon>Catenulispora</taxon>
    </lineage>
</organism>
<evidence type="ECO:0000313" key="4">
    <source>
        <dbReference type="Proteomes" id="UP000730482"/>
    </source>
</evidence>
<reference evidence="3 4" key="1">
    <citation type="submission" date="2020-02" db="EMBL/GenBank/DDBJ databases">
        <title>Acidophilic actinobacteria isolated from forest soil.</title>
        <authorList>
            <person name="Golinska P."/>
        </authorList>
    </citation>
    <scope>NUCLEOTIDE SEQUENCE [LARGE SCALE GENOMIC DNA]</scope>
    <source>
        <strain evidence="3 4">NL8</strain>
    </source>
</reference>
<dbReference type="EMBL" id="JAAFYZ010000274">
    <property type="protein sequence ID" value="MBS2553659.1"/>
    <property type="molecule type" value="Genomic_DNA"/>
</dbReference>
<keyword evidence="1" id="KW-0732">Signal</keyword>
<proteinExistence type="predicted"/>
<sequence length="226" mass="23372">MMRSAAAIGVVTAAAMTVGTMSTLAARAGALPTLPTDASATGTGQGVRVDISDDTRSAHSGDLVDYTVRVDNESPTSYPALEVYHLLPPGFQLVDSSPQADQEDDTLRWTANVPAGHTLVFTDQVMAGTVEESEHLAPRVRDAKPAPTTHQFTSTACAKSSATGPALACGTVREQLTDGPDAAAGATGANAKHWQPGLLGVGLMAAMYAAFRGFFRKRQDAGGEEG</sequence>
<evidence type="ECO:0000313" key="3">
    <source>
        <dbReference type="EMBL" id="MBS2553659.1"/>
    </source>
</evidence>
<dbReference type="RefSeq" id="WP_212020433.1">
    <property type="nucleotide sequence ID" value="NZ_JAAFYZ010000274.1"/>
</dbReference>
<gene>
    <name evidence="3" type="ORF">KGQ19_43085</name>
</gene>
<feature type="domain" description="DUF11" evidence="2">
    <location>
        <begin position="51"/>
        <end position="118"/>
    </location>
</feature>
<feature type="chain" id="PRO_5046268512" evidence="1">
    <location>
        <begin position="26"/>
        <end position="226"/>
    </location>
</feature>
<accession>A0ABS5L5S1</accession>